<evidence type="ECO:0000259" key="2">
    <source>
        <dbReference type="PROSITE" id="PS50110"/>
    </source>
</evidence>
<dbReference type="CDD" id="cd17557">
    <property type="entry name" value="REC_Rcp-like"/>
    <property type="match status" value="1"/>
</dbReference>
<evidence type="ECO:0000313" key="4">
    <source>
        <dbReference type="Proteomes" id="UP001500064"/>
    </source>
</evidence>
<keyword evidence="1" id="KW-0597">Phosphoprotein</keyword>
<gene>
    <name evidence="3" type="ORF">GCM10009733_062630</name>
</gene>
<dbReference type="SMART" id="SM00448">
    <property type="entry name" value="REC"/>
    <property type="match status" value="1"/>
</dbReference>
<name>A0ABN2FQJ8_9ACTN</name>
<dbReference type="InterPro" id="IPR001789">
    <property type="entry name" value="Sig_transdc_resp-reg_receiver"/>
</dbReference>
<feature type="domain" description="Response regulatory" evidence="2">
    <location>
        <begin position="8"/>
        <end position="133"/>
    </location>
</feature>
<dbReference type="PROSITE" id="PS50110">
    <property type="entry name" value="RESPONSE_REGULATORY"/>
    <property type="match status" value="1"/>
</dbReference>
<feature type="modified residue" description="4-aspartylphosphate" evidence="1">
    <location>
        <position position="66"/>
    </location>
</feature>
<evidence type="ECO:0000313" key="3">
    <source>
        <dbReference type="EMBL" id="GAA1656579.1"/>
    </source>
</evidence>
<dbReference type="EMBL" id="BAAAMU010000054">
    <property type="protein sequence ID" value="GAA1656579.1"/>
    <property type="molecule type" value="Genomic_DNA"/>
</dbReference>
<protein>
    <submittedName>
        <fullName evidence="3">Response regulator</fullName>
    </submittedName>
</protein>
<dbReference type="PANTHER" id="PTHR44520">
    <property type="entry name" value="RESPONSE REGULATOR RCP1-RELATED"/>
    <property type="match status" value="1"/>
</dbReference>
<comment type="caution">
    <text evidence="3">The sequence shown here is derived from an EMBL/GenBank/DDBJ whole genome shotgun (WGS) entry which is preliminary data.</text>
</comment>
<organism evidence="3 4">
    <name type="scientific">Nonomuraea maheshkhaliensis</name>
    <dbReference type="NCBI Taxonomy" id="419590"/>
    <lineage>
        <taxon>Bacteria</taxon>
        <taxon>Bacillati</taxon>
        <taxon>Actinomycetota</taxon>
        <taxon>Actinomycetes</taxon>
        <taxon>Streptosporangiales</taxon>
        <taxon>Streptosporangiaceae</taxon>
        <taxon>Nonomuraea</taxon>
    </lineage>
</organism>
<sequence length="155" mass="17456">MTNGKPIEVLLVEDDPGDELITREAFEDNKIRNNLHVVRDGLEALDFVYRRGAHEGAPRPDLILLDLNLPKYDGRQVLEQIKGDPALRSIPVVVLTTSSAEEDILRSYELFANAYVSKPVDLDRFMAVIRQIDDFFVTVVRLPGRAPSLGDDGRR</sequence>
<evidence type="ECO:0000256" key="1">
    <source>
        <dbReference type="PROSITE-ProRule" id="PRU00169"/>
    </source>
</evidence>
<reference evidence="3 4" key="1">
    <citation type="journal article" date="2019" name="Int. J. Syst. Evol. Microbiol.">
        <title>The Global Catalogue of Microorganisms (GCM) 10K type strain sequencing project: providing services to taxonomists for standard genome sequencing and annotation.</title>
        <authorList>
            <consortium name="The Broad Institute Genomics Platform"/>
            <consortium name="The Broad Institute Genome Sequencing Center for Infectious Disease"/>
            <person name="Wu L."/>
            <person name="Ma J."/>
        </authorList>
    </citation>
    <scope>NUCLEOTIDE SEQUENCE [LARGE SCALE GENOMIC DNA]</scope>
    <source>
        <strain evidence="3 4">JCM 13929</strain>
    </source>
</reference>
<dbReference type="PANTHER" id="PTHR44520:SF2">
    <property type="entry name" value="RESPONSE REGULATOR RCP1"/>
    <property type="match status" value="1"/>
</dbReference>
<dbReference type="InterPro" id="IPR052893">
    <property type="entry name" value="TCS_response_regulator"/>
</dbReference>
<dbReference type="Proteomes" id="UP001500064">
    <property type="component" value="Unassembled WGS sequence"/>
</dbReference>
<keyword evidence="4" id="KW-1185">Reference proteome</keyword>
<dbReference type="SUPFAM" id="SSF52172">
    <property type="entry name" value="CheY-like"/>
    <property type="match status" value="1"/>
</dbReference>
<dbReference type="Pfam" id="PF00072">
    <property type="entry name" value="Response_reg"/>
    <property type="match status" value="1"/>
</dbReference>
<proteinExistence type="predicted"/>
<dbReference type="InterPro" id="IPR011006">
    <property type="entry name" value="CheY-like_superfamily"/>
</dbReference>
<dbReference type="RefSeq" id="WP_346110120.1">
    <property type="nucleotide sequence ID" value="NZ_BAAAMU010000054.1"/>
</dbReference>
<accession>A0ABN2FQJ8</accession>
<dbReference type="Gene3D" id="3.40.50.2300">
    <property type="match status" value="1"/>
</dbReference>